<keyword evidence="1" id="KW-1133">Transmembrane helix</keyword>
<dbReference type="SUPFAM" id="SSF56235">
    <property type="entry name" value="N-terminal nucleophile aminohydrolases (Ntn hydrolases)"/>
    <property type="match status" value="1"/>
</dbReference>
<organism evidence="2">
    <name type="scientific">marine metagenome</name>
    <dbReference type="NCBI Taxonomy" id="408172"/>
    <lineage>
        <taxon>unclassified sequences</taxon>
        <taxon>metagenomes</taxon>
        <taxon>ecological metagenomes</taxon>
    </lineage>
</organism>
<evidence type="ECO:0000313" key="2">
    <source>
        <dbReference type="EMBL" id="SVA04012.1"/>
    </source>
</evidence>
<dbReference type="Gene3D" id="3.60.20.30">
    <property type="entry name" value="(Glycosyl)asparaginase"/>
    <property type="match status" value="1"/>
</dbReference>
<dbReference type="CDD" id="cd04513">
    <property type="entry name" value="Glycosylasparaginase"/>
    <property type="match status" value="1"/>
</dbReference>
<dbReference type="AlphaFoldDB" id="A0A381SIV5"/>
<gene>
    <name evidence="2" type="ORF">METZ01_LOCUS56866</name>
</gene>
<dbReference type="InterPro" id="IPR029055">
    <property type="entry name" value="Ntn_hydrolases_N"/>
</dbReference>
<dbReference type="PROSITE" id="PS51318">
    <property type="entry name" value="TAT"/>
    <property type="match status" value="1"/>
</dbReference>
<name>A0A381SIV5_9ZZZZ</name>
<sequence>MLKQRHKDRIARGEYMIDKKLPTAINRRTFIGVTSAIGAMAASGVGPAIAQSRSPRPVVISSGNGFVHRNGGTETCVERAYRMITEDTDVLESLIAGVNIVELDPEDTSVGYGGLPDAWGRVTLDSCCMHGPLKRAGGVAALQGVRTPSNVAKAVADLTDHHLLVDKGAQDFARQMGFSIEEDLNTERSRQRYLEWRRRIDPSHYPDPNRQAQLTPDAYKQFAIESITVAEDMATEGLIDPEHLYGTINCNGVNSNGDVCGVTTTSGLAWKIPGRVGDSPILGAGLYVSNDHGAAGSTGRGEANLYNLASFLVVEELRRGADPKDAGMTALQRIWENTETRLLNENREPTFNVNFYVLGKDGRHAGVAFYGSSTNNSQRNYAVCDENGGRHEPIEGLIR</sequence>
<dbReference type="InterPro" id="IPR000246">
    <property type="entry name" value="Peptidase_T2"/>
</dbReference>
<proteinExistence type="predicted"/>
<dbReference type="PANTHER" id="PTHR10188">
    <property type="entry name" value="L-ASPARAGINASE"/>
    <property type="match status" value="1"/>
</dbReference>
<accession>A0A381SIV5</accession>
<dbReference type="InterPro" id="IPR006311">
    <property type="entry name" value="TAT_signal"/>
</dbReference>
<dbReference type="GO" id="GO:0005737">
    <property type="term" value="C:cytoplasm"/>
    <property type="evidence" value="ECO:0007669"/>
    <property type="project" value="TreeGrafter"/>
</dbReference>
<evidence type="ECO:0008006" key="3">
    <source>
        <dbReference type="Google" id="ProtNLM"/>
    </source>
</evidence>
<evidence type="ECO:0000256" key="1">
    <source>
        <dbReference type="SAM" id="Phobius"/>
    </source>
</evidence>
<keyword evidence="1" id="KW-0472">Membrane</keyword>
<keyword evidence="1" id="KW-0812">Transmembrane</keyword>
<protein>
    <recommendedName>
        <fullName evidence="3">Glycosylasparaginase</fullName>
    </recommendedName>
</protein>
<dbReference type="Pfam" id="PF01112">
    <property type="entry name" value="Asparaginase_2"/>
    <property type="match status" value="1"/>
</dbReference>
<feature type="transmembrane region" description="Helical" evidence="1">
    <location>
        <begin position="29"/>
        <end position="50"/>
    </location>
</feature>
<dbReference type="EMBL" id="UINC01003178">
    <property type="protein sequence ID" value="SVA04012.1"/>
    <property type="molecule type" value="Genomic_DNA"/>
</dbReference>
<reference evidence="2" key="1">
    <citation type="submission" date="2018-05" db="EMBL/GenBank/DDBJ databases">
        <authorList>
            <person name="Lanie J.A."/>
            <person name="Ng W.-L."/>
            <person name="Kazmierczak K.M."/>
            <person name="Andrzejewski T.M."/>
            <person name="Davidsen T.M."/>
            <person name="Wayne K.J."/>
            <person name="Tettelin H."/>
            <person name="Glass J.I."/>
            <person name="Rusch D."/>
            <person name="Podicherti R."/>
            <person name="Tsui H.-C.T."/>
            <person name="Winkler M.E."/>
        </authorList>
    </citation>
    <scope>NUCLEOTIDE SEQUENCE</scope>
</reference>
<dbReference type="PANTHER" id="PTHR10188:SF6">
    <property type="entry name" value="N(4)-(BETA-N-ACETYLGLUCOSAMINYL)-L-ASPARAGINASE"/>
    <property type="match status" value="1"/>
</dbReference>
<dbReference type="GO" id="GO:0016811">
    <property type="term" value="F:hydrolase activity, acting on carbon-nitrogen (but not peptide) bonds, in linear amides"/>
    <property type="evidence" value="ECO:0007669"/>
    <property type="project" value="UniProtKB-ARBA"/>
</dbReference>